<dbReference type="Pfam" id="PF03235">
    <property type="entry name" value="GmrSD_N"/>
    <property type="match status" value="1"/>
</dbReference>
<dbReference type="HOGENOM" id="CLU_013023_0_2_1"/>
<proteinExistence type="predicted"/>
<evidence type="ECO:0000256" key="1">
    <source>
        <dbReference type="SAM" id="MobiDB-lite"/>
    </source>
</evidence>
<feature type="region of interest" description="Disordered" evidence="1">
    <location>
        <begin position="1"/>
        <end position="26"/>
    </location>
</feature>
<dbReference type="InterPro" id="IPR004919">
    <property type="entry name" value="GmrSD_N"/>
</dbReference>
<gene>
    <name evidence="3" type="ORF">CY34DRAFT_776828</name>
</gene>
<dbReference type="PANTHER" id="PTHR39639:SF1">
    <property type="entry name" value="DUF262 DOMAIN-CONTAINING PROTEIN"/>
    <property type="match status" value="1"/>
</dbReference>
<evidence type="ECO:0000313" key="3">
    <source>
        <dbReference type="EMBL" id="KIK37168.1"/>
    </source>
</evidence>
<feature type="domain" description="GmrSD restriction endonucleases N-terminal" evidence="2">
    <location>
        <begin position="58"/>
        <end position="203"/>
    </location>
</feature>
<dbReference type="InParanoid" id="A0A0D0AZ66"/>
<name>A0A0D0AZ66_9AGAM</name>
<organism evidence="3 4">
    <name type="scientific">Suillus luteus UH-Slu-Lm8-n1</name>
    <dbReference type="NCBI Taxonomy" id="930992"/>
    <lineage>
        <taxon>Eukaryota</taxon>
        <taxon>Fungi</taxon>
        <taxon>Dikarya</taxon>
        <taxon>Basidiomycota</taxon>
        <taxon>Agaricomycotina</taxon>
        <taxon>Agaricomycetes</taxon>
        <taxon>Agaricomycetidae</taxon>
        <taxon>Boletales</taxon>
        <taxon>Suillineae</taxon>
        <taxon>Suillaceae</taxon>
        <taxon>Suillus</taxon>
    </lineage>
</organism>
<feature type="compositionally biased region" description="Acidic residues" evidence="1">
    <location>
        <begin position="11"/>
        <end position="25"/>
    </location>
</feature>
<dbReference type="PANTHER" id="PTHR39639">
    <property type="entry name" value="CHROMOSOME 16, WHOLE GENOME SHOTGUN SEQUENCE"/>
    <property type="match status" value="1"/>
</dbReference>
<feature type="region of interest" description="Disordered" evidence="1">
    <location>
        <begin position="388"/>
        <end position="426"/>
    </location>
</feature>
<evidence type="ECO:0000259" key="2">
    <source>
        <dbReference type="Pfam" id="PF03235"/>
    </source>
</evidence>
<reference evidence="3 4" key="1">
    <citation type="submission" date="2014-04" db="EMBL/GenBank/DDBJ databases">
        <authorList>
            <consortium name="DOE Joint Genome Institute"/>
            <person name="Kuo A."/>
            <person name="Ruytinx J."/>
            <person name="Rineau F."/>
            <person name="Colpaert J."/>
            <person name="Kohler A."/>
            <person name="Nagy L.G."/>
            <person name="Floudas D."/>
            <person name="Copeland A."/>
            <person name="Barry K.W."/>
            <person name="Cichocki N."/>
            <person name="Veneault-Fourrey C."/>
            <person name="LaButti K."/>
            <person name="Lindquist E.A."/>
            <person name="Lipzen A."/>
            <person name="Lundell T."/>
            <person name="Morin E."/>
            <person name="Murat C."/>
            <person name="Sun H."/>
            <person name="Tunlid A."/>
            <person name="Henrissat B."/>
            <person name="Grigoriev I.V."/>
            <person name="Hibbett D.S."/>
            <person name="Martin F."/>
            <person name="Nordberg H.P."/>
            <person name="Cantor M.N."/>
            <person name="Hua S.X."/>
        </authorList>
    </citation>
    <scope>NUCLEOTIDE SEQUENCE [LARGE SCALE GENOMIC DNA]</scope>
    <source>
        <strain evidence="3 4">UH-Slu-Lm8-n1</strain>
    </source>
</reference>
<keyword evidence="4" id="KW-1185">Reference proteome</keyword>
<dbReference type="EMBL" id="KN835471">
    <property type="protein sequence ID" value="KIK37168.1"/>
    <property type="molecule type" value="Genomic_DNA"/>
</dbReference>
<reference evidence="4" key="2">
    <citation type="submission" date="2015-01" db="EMBL/GenBank/DDBJ databases">
        <title>Evolutionary Origins and Diversification of the Mycorrhizal Mutualists.</title>
        <authorList>
            <consortium name="DOE Joint Genome Institute"/>
            <consortium name="Mycorrhizal Genomics Consortium"/>
            <person name="Kohler A."/>
            <person name="Kuo A."/>
            <person name="Nagy L.G."/>
            <person name="Floudas D."/>
            <person name="Copeland A."/>
            <person name="Barry K.W."/>
            <person name="Cichocki N."/>
            <person name="Veneault-Fourrey C."/>
            <person name="LaButti K."/>
            <person name="Lindquist E.A."/>
            <person name="Lipzen A."/>
            <person name="Lundell T."/>
            <person name="Morin E."/>
            <person name="Murat C."/>
            <person name="Riley R."/>
            <person name="Ohm R."/>
            <person name="Sun H."/>
            <person name="Tunlid A."/>
            <person name="Henrissat B."/>
            <person name="Grigoriev I.V."/>
            <person name="Hibbett D.S."/>
            <person name="Martin F."/>
        </authorList>
    </citation>
    <scope>NUCLEOTIDE SEQUENCE [LARGE SCALE GENOMIC DNA]</scope>
    <source>
        <strain evidence="4">UH-Slu-Lm8-n1</strain>
    </source>
</reference>
<sequence>MVELNAAQEKDLDELEDDYQSDNDDPNVFKVRDALTPPSAMSYSAQELHRYIHEGFIDLNPIYQRDVVWPETKQIGLIDSIFRNFYIPPVIFAVTKDDEGETVRICVDGKQRLTSIQKFLDGLVSASFQIKDRDVRTKKSYWFVRSDQQKSTRLEIPEEWKRRFAETRITCVEYHNLSPEIEREIFQRVQLGVQLTAAEKLQAISSPWADWIADLELRHVNVDNRGLASVLEWDTTRGRDFQCIAQLIYCCDGLPDHPLPTAQKLEKWLKRVDKPQTAFMTQINDVLSNFWHIAITPELNAAFTEVDKRVAPVEFVFVGVVLYVLRYHTIEDRANAILHMRLRIREQFRDVRNNGLVGKALWNYVDSITGPSGLRVLDATSSMLGVASTSTGTKRKRKGSDADDDYHPSPIRNLGSKTKTRSSGKK</sequence>
<dbReference type="STRING" id="930992.A0A0D0AZ66"/>
<accession>A0A0D0AZ66</accession>
<dbReference type="AlphaFoldDB" id="A0A0D0AZ66"/>
<evidence type="ECO:0000313" key="4">
    <source>
        <dbReference type="Proteomes" id="UP000054485"/>
    </source>
</evidence>
<dbReference type="OrthoDB" id="5419821at2759"/>
<protein>
    <recommendedName>
        <fullName evidence="2">GmrSD restriction endonucleases N-terminal domain-containing protein</fullName>
    </recommendedName>
</protein>
<dbReference type="Proteomes" id="UP000054485">
    <property type="component" value="Unassembled WGS sequence"/>
</dbReference>